<evidence type="ECO:0000256" key="2">
    <source>
        <dbReference type="ARBA" id="ARBA00023242"/>
    </source>
</evidence>
<evidence type="ECO:0000313" key="5">
    <source>
        <dbReference type="EMBL" id="TKA63847.1"/>
    </source>
</evidence>
<feature type="compositionally biased region" description="Acidic residues" evidence="3">
    <location>
        <begin position="177"/>
        <end position="188"/>
    </location>
</feature>
<sequence length="480" mass="53461">MTPKTKVMVKSTARTTRAFLMNILKKNPNHPMAGRIQGYIERLHQSLVDILDETSRKRAAPSEPTDGLDSAKRQRLGADVPGTLPGRPDIPALPQGPVSYAQLFTLTTDEGSKSFDVQTIPIELVVQILVPILAQIGVTNLNDAINAVRARYLSLGRTPPTTALDAAKLATGAPPQGDDDEDDDYEPDYPIEDAEQIVNKLNNAPPDDLPPERPPEVALGPFRIPQPPPLTEEETEEHSKGTVRRVFGTMSALDGTTAAKSAVTGVNRLAASDYDRDAWVTMICRLATRASAGLENSKVKSEGESNQSLSRQAFSVSDSIRDTLYMYVVEDFRRRIDIAISWLNEEWYNDQIQLKQDENSVQHYQRWVLRVLDGIVPYLDAKDKVLIRFLSEIPGMNVDILARVKKLARDPERVTLAIQSLQYLLLMRPPVREICIDALEDLWRNYDDAKAPSAKLLTKYRPHVLQEATTNGSTEGMKTE</sequence>
<dbReference type="GO" id="GO:0005847">
    <property type="term" value="C:mRNA cleavage and polyadenylation specificity factor complex"/>
    <property type="evidence" value="ECO:0007669"/>
    <property type="project" value="TreeGrafter"/>
</dbReference>
<dbReference type="PANTHER" id="PTHR15245:SF20">
    <property type="entry name" value="SYMPLEKIN"/>
    <property type="match status" value="1"/>
</dbReference>
<evidence type="ECO:0000256" key="1">
    <source>
        <dbReference type="ARBA" id="ARBA00004123"/>
    </source>
</evidence>
<dbReference type="Proteomes" id="UP000308768">
    <property type="component" value="Unassembled WGS sequence"/>
</dbReference>
<reference evidence="5 6" key="1">
    <citation type="submission" date="2017-03" db="EMBL/GenBank/DDBJ databases">
        <title>Genomes of endolithic fungi from Antarctica.</title>
        <authorList>
            <person name="Coleine C."/>
            <person name="Masonjones S."/>
            <person name="Stajich J.E."/>
        </authorList>
    </citation>
    <scope>NUCLEOTIDE SEQUENCE [LARGE SCALE GENOMIC DNA]</scope>
    <source>
        <strain evidence="5 6">CCFEE 5187</strain>
    </source>
</reference>
<dbReference type="PANTHER" id="PTHR15245">
    <property type="entry name" value="SYMPLEKIN-RELATED"/>
    <property type="match status" value="1"/>
</dbReference>
<name>A0A4U0WM11_9PEZI</name>
<dbReference type="STRING" id="331657.A0A4U0WM11"/>
<protein>
    <recommendedName>
        <fullName evidence="4">Symplekin/Pta1 N-terminal domain-containing protein</fullName>
    </recommendedName>
</protein>
<feature type="region of interest" description="Disordered" evidence="3">
    <location>
        <begin position="164"/>
        <end position="188"/>
    </location>
</feature>
<keyword evidence="2" id="KW-0539">Nucleus</keyword>
<evidence type="ECO:0000256" key="3">
    <source>
        <dbReference type="SAM" id="MobiDB-lite"/>
    </source>
</evidence>
<dbReference type="OrthoDB" id="331600at2759"/>
<feature type="domain" description="Symplekin/Pta1 N-terminal" evidence="4">
    <location>
        <begin position="2"/>
        <end position="57"/>
    </location>
</feature>
<feature type="region of interest" description="Disordered" evidence="3">
    <location>
        <begin position="201"/>
        <end position="241"/>
    </location>
</feature>
<dbReference type="EMBL" id="NAJN01001343">
    <property type="protein sequence ID" value="TKA63847.1"/>
    <property type="molecule type" value="Genomic_DNA"/>
</dbReference>
<dbReference type="InterPro" id="IPR032460">
    <property type="entry name" value="Symplekin/Pta1_N"/>
</dbReference>
<evidence type="ECO:0000259" key="4">
    <source>
        <dbReference type="Pfam" id="PF11935"/>
    </source>
</evidence>
<dbReference type="InterPro" id="IPR021850">
    <property type="entry name" value="Symplekin/Pta1"/>
</dbReference>
<keyword evidence="6" id="KW-1185">Reference proteome</keyword>
<feature type="region of interest" description="Disordered" evidence="3">
    <location>
        <begin position="55"/>
        <end position="92"/>
    </location>
</feature>
<comment type="caution">
    <text evidence="5">The sequence shown here is derived from an EMBL/GenBank/DDBJ whole genome shotgun (WGS) entry which is preliminary data.</text>
</comment>
<gene>
    <name evidence="5" type="ORF">B0A49_10470</name>
</gene>
<proteinExistence type="predicted"/>
<dbReference type="Pfam" id="PF11935">
    <property type="entry name" value="SYMPK_PTA1_N"/>
    <property type="match status" value="1"/>
</dbReference>
<evidence type="ECO:0000313" key="6">
    <source>
        <dbReference type="Proteomes" id="UP000308768"/>
    </source>
</evidence>
<organism evidence="5 6">
    <name type="scientific">Cryomyces minteri</name>
    <dbReference type="NCBI Taxonomy" id="331657"/>
    <lineage>
        <taxon>Eukaryota</taxon>
        <taxon>Fungi</taxon>
        <taxon>Dikarya</taxon>
        <taxon>Ascomycota</taxon>
        <taxon>Pezizomycotina</taxon>
        <taxon>Dothideomycetes</taxon>
        <taxon>Dothideomycetes incertae sedis</taxon>
        <taxon>Cryomyces</taxon>
    </lineage>
</organism>
<comment type="subcellular location">
    <subcellularLocation>
        <location evidence="1">Nucleus</location>
    </subcellularLocation>
</comment>
<accession>A0A4U0WM11</accession>
<dbReference type="AlphaFoldDB" id="A0A4U0WM11"/>